<evidence type="ECO:0000313" key="2">
    <source>
        <dbReference type="EMBL" id="SUY79033.1"/>
    </source>
</evidence>
<gene>
    <name evidence="2" type="ORF">NCTC10698_03963</name>
</gene>
<organism evidence="2 3">
    <name type="scientific">Comamonas testosteroni</name>
    <name type="common">Pseudomonas testosteroni</name>
    <dbReference type="NCBI Taxonomy" id="285"/>
    <lineage>
        <taxon>Bacteria</taxon>
        <taxon>Pseudomonadati</taxon>
        <taxon>Pseudomonadota</taxon>
        <taxon>Betaproteobacteria</taxon>
        <taxon>Burkholderiales</taxon>
        <taxon>Comamonadaceae</taxon>
        <taxon>Comamonas</taxon>
    </lineage>
</organism>
<sequence length="49" mass="5190">MSTPIIQLDGAPTPRMLKRNRRAYIRSAAICAVALALAALRVAIDAGVL</sequence>
<dbReference type="EMBL" id="UFXL01000001">
    <property type="protein sequence ID" value="SUY79033.1"/>
    <property type="molecule type" value="Genomic_DNA"/>
</dbReference>
<dbReference type="RefSeq" id="WP_003078851.1">
    <property type="nucleotide sequence ID" value="NZ_BBJZ01000018.1"/>
</dbReference>
<reference evidence="2 3" key="1">
    <citation type="submission" date="2018-06" db="EMBL/GenBank/DDBJ databases">
        <authorList>
            <consortium name="Pathogen Informatics"/>
            <person name="Doyle S."/>
        </authorList>
    </citation>
    <scope>NUCLEOTIDE SEQUENCE [LARGE SCALE GENOMIC DNA]</scope>
    <source>
        <strain evidence="2 3">NCTC10698</strain>
    </source>
</reference>
<dbReference type="GeneID" id="63997932"/>
<evidence type="ECO:0000313" key="3">
    <source>
        <dbReference type="Proteomes" id="UP000255070"/>
    </source>
</evidence>
<comment type="caution">
    <text evidence="2">The sequence shown here is derived from an EMBL/GenBank/DDBJ whole genome shotgun (WGS) entry which is preliminary data.</text>
</comment>
<keyword evidence="1" id="KW-0472">Membrane</keyword>
<accession>A0A8B4S9E0</accession>
<proteinExistence type="predicted"/>
<evidence type="ECO:0000256" key="1">
    <source>
        <dbReference type="SAM" id="Phobius"/>
    </source>
</evidence>
<keyword evidence="1" id="KW-1133">Transmembrane helix</keyword>
<keyword evidence="3" id="KW-1185">Reference proteome</keyword>
<feature type="transmembrane region" description="Helical" evidence="1">
    <location>
        <begin position="23"/>
        <end position="44"/>
    </location>
</feature>
<name>A0A8B4S9E0_COMTE</name>
<keyword evidence="1" id="KW-0812">Transmembrane</keyword>
<protein>
    <submittedName>
        <fullName evidence="2">Uncharacterized protein</fullName>
    </submittedName>
</protein>
<dbReference type="AlphaFoldDB" id="A0A8B4S9E0"/>
<dbReference type="Proteomes" id="UP000255070">
    <property type="component" value="Unassembled WGS sequence"/>
</dbReference>